<reference evidence="1 2" key="1">
    <citation type="submission" date="2020-08" db="EMBL/GenBank/DDBJ databases">
        <title>Genomic Encyclopedia of Type Strains, Phase IV (KMG-IV): sequencing the most valuable type-strain genomes for metagenomic binning, comparative biology and taxonomic classification.</title>
        <authorList>
            <person name="Goeker M."/>
        </authorList>
    </citation>
    <scope>NUCLEOTIDE SEQUENCE [LARGE SCALE GENOMIC DNA]</scope>
    <source>
        <strain evidence="1 2">DSM 25966</strain>
    </source>
</reference>
<evidence type="ECO:0000313" key="2">
    <source>
        <dbReference type="Proteomes" id="UP000553963"/>
    </source>
</evidence>
<dbReference type="InterPro" id="IPR021352">
    <property type="entry name" value="DUF2971"/>
</dbReference>
<evidence type="ECO:0000313" key="1">
    <source>
        <dbReference type="EMBL" id="MBB3932598.1"/>
    </source>
</evidence>
<dbReference type="AlphaFoldDB" id="A0A840ATR8"/>
<dbReference type="Proteomes" id="UP000553963">
    <property type="component" value="Unassembled WGS sequence"/>
</dbReference>
<name>A0A840ATR8_9HYPH</name>
<comment type="caution">
    <text evidence="1">The sequence shown here is derived from an EMBL/GenBank/DDBJ whole genome shotgun (WGS) entry which is preliminary data.</text>
</comment>
<accession>A0A840ATR8</accession>
<proteinExistence type="predicted"/>
<keyword evidence="2" id="KW-1185">Reference proteome</keyword>
<protein>
    <recommendedName>
        <fullName evidence="3">DUF2971 domain-containing protein</fullName>
    </recommendedName>
</protein>
<dbReference type="EMBL" id="JACIDS010000004">
    <property type="protein sequence ID" value="MBB3932598.1"/>
    <property type="molecule type" value="Genomic_DNA"/>
</dbReference>
<organism evidence="1 2">
    <name type="scientific">Kaistia hirudinis</name>
    <dbReference type="NCBI Taxonomy" id="1293440"/>
    <lineage>
        <taxon>Bacteria</taxon>
        <taxon>Pseudomonadati</taxon>
        <taxon>Pseudomonadota</taxon>
        <taxon>Alphaproteobacteria</taxon>
        <taxon>Hyphomicrobiales</taxon>
        <taxon>Kaistiaceae</taxon>
        <taxon>Kaistia</taxon>
    </lineage>
</organism>
<evidence type="ECO:0008006" key="3">
    <source>
        <dbReference type="Google" id="ProtNLM"/>
    </source>
</evidence>
<dbReference type="Pfam" id="PF11185">
    <property type="entry name" value="DUF2971"/>
    <property type="match status" value="1"/>
</dbReference>
<sequence>MDDKTKDPKELFHYTSIRGLLGIVESNNIHASHIEFMNDRKELIYADEIIRPMMSQEFERRFVELQNASLMTNNFEMKDLCDKETSNLLSSIRLVSNRLSPLFVTSFCRAETQHSAEHGLLSQWRSYGDGGVAIVFDTKKLKKMWRRQGQNYKTSGSMFGDVVYGTTDSQYSEIASSLDMFRKAVPTMIETMIESLSGKKVSFEGDKTSIDNLFMPYVTVKPVLKHPSFHEEREFRMVFGIPRNGFSTKKLPDKKIQFKVRDNYLLPYIAIDPFDGKQLPIARVIVGPSSEPDRRKASIEMLLSEKGYSVPVSLSEIPLS</sequence>
<dbReference type="RefSeq" id="WP_183400208.1">
    <property type="nucleotide sequence ID" value="NZ_JACIDS010000004.1"/>
</dbReference>
<gene>
    <name evidence="1" type="ORF">GGR25_003656</name>
</gene>